<dbReference type="GO" id="GO:0015188">
    <property type="term" value="F:L-isoleucine transmembrane transporter activity"/>
    <property type="evidence" value="ECO:0007669"/>
    <property type="project" value="TreeGrafter"/>
</dbReference>
<dbReference type="GO" id="GO:0015190">
    <property type="term" value="F:L-leucine transmembrane transporter activity"/>
    <property type="evidence" value="ECO:0007669"/>
    <property type="project" value="TreeGrafter"/>
</dbReference>
<comment type="subcellular location">
    <subcellularLocation>
        <location evidence="1">Cell membrane</location>
        <topology evidence="1">Multi-pass membrane protein</topology>
    </subcellularLocation>
</comment>
<dbReference type="CDD" id="cd06582">
    <property type="entry name" value="TM_PBP1_LivH_like"/>
    <property type="match status" value="1"/>
</dbReference>
<evidence type="ECO:0000256" key="6">
    <source>
        <dbReference type="ARBA" id="ARBA00022970"/>
    </source>
</evidence>
<dbReference type="AlphaFoldDB" id="A0AAW9RL02"/>
<comment type="similarity">
    <text evidence="9">Belongs to the binding-protein-dependent transport system permease family. LivHM subfamily.</text>
</comment>
<reference evidence="11 12" key="1">
    <citation type="submission" date="2024-02" db="EMBL/GenBank/DDBJ databases">
        <title>Genome analysis and characterization of Microbaculum marinisediminis sp. nov., isolated from marine sediment.</title>
        <authorList>
            <person name="Du Z.-J."/>
            <person name="Ye Y.-Q."/>
            <person name="Zhang Z.-R."/>
            <person name="Yuan S.-M."/>
            <person name="Zhang X.-Y."/>
        </authorList>
    </citation>
    <scope>NUCLEOTIDE SEQUENCE [LARGE SCALE GENOMIC DNA]</scope>
    <source>
        <strain evidence="11 12">SDUM1044001</strain>
    </source>
</reference>
<accession>A0AAW9RL02</accession>
<evidence type="ECO:0000256" key="3">
    <source>
        <dbReference type="ARBA" id="ARBA00022475"/>
    </source>
</evidence>
<feature type="transmembrane region" description="Helical" evidence="10">
    <location>
        <begin position="186"/>
        <end position="210"/>
    </location>
</feature>
<sequence length="294" mass="31079">MDRLVQTLVDAVSVGGLYALTALGIGLIFGVMRLINFAHGELIMIAGYAVLLMFDMPVGLVVIGALAASVLLALAIERAAFRPIRTADPPTLLISSFAVSFFLQKTMILFVGSRPKGVDFLPDLARQVEIAGIRLQLLQIVTIVVSAILLVGLSWFLRTTRLGLEMRAAAENFAMAQVLGVRANRVIATAFAISAVLAAVVACLFVAQTGLVQPRMGLQLVVIAFVGTVIGGLGSLPGAALGGFLVGATTILLQTLLPPDLRVFREAFVFVAVALVLLLRPQGIIPARGLKERI</sequence>
<dbReference type="GO" id="GO:0042941">
    <property type="term" value="P:D-alanine transmembrane transport"/>
    <property type="evidence" value="ECO:0007669"/>
    <property type="project" value="TreeGrafter"/>
</dbReference>
<keyword evidence="6" id="KW-0029">Amino-acid transport</keyword>
<name>A0AAW9RL02_9HYPH</name>
<evidence type="ECO:0000256" key="5">
    <source>
        <dbReference type="ARBA" id="ARBA00022692"/>
    </source>
</evidence>
<dbReference type="InterPro" id="IPR001851">
    <property type="entry name" value="ABC_transp_permease"/>
</dbReference>
<evidence type="ECO:0000256" key="2">
    <source>
        <dbReference type="ARBA" id="ARBA00022448"/>
    </source>
</evidence>
<dbReference type="Pfam" id="PF02653">
    <property type="entry name" value="BPD_transp_2"/>
    <property type="match status" value="1"/>
</dbReference>
<dbReference type="EMBL" id="JAZHOF010000002">
    <property type="protein sequence ID" value="MEJ8570922.1"/>
    <property type="molecule type" value="Genomic_DNA"/>
</dbReference>
<feature type="transmembrane region" description="Helical" evidence="10">
    <location>
        <begin position="12"/>
        <end position="30"/>
    </location>
</feature>
<proteinExistence type="inferred from homology"/>
<dbReference type="RefSeq" id="WP_340328618.1">
    <property type="nucleotide sequence ID" value="NZ_JAZHOF010000002.1"/>
</dbReference>
<evidence type="ECO:0000256" key="1">
    <source>
        <dbReference type="ARBA" id="ARBA00004651"/>
    </source>
</evidence>
<keyword evidence="5 10" id="KW-0812">Transmembrane</keyword>
<gene>
    <name evidence="11" type="ORF">V3328_05535</name>
</gene>
<dbReference type="GO" id="GO:0005304">
    <property type="term" value="F:L-valine transmembrane transporter activity"/>
    <property type="evidence" value="ECO:0007669"/>
    <property type="project" value="TreeGrafter"/>
</dbReference>
<keyword evidence="3" id="KW-1003">Cell membrane</keyword>
<dbReference type="GO" id="GO:0005886">
    <property type="term" value="C:plasma membrane"/>
    <property type="evidence" value="ECO:0007669"/>
    <property type="project" value="UniProtKB-SubCell"/>
</dbReference>
<keyword evidence="4" id="KW-0997">Cell inner membrane</keyword>
<keyword evidence="2" id="KW-0813">Transport</keyword>
<comment type="caution">
    <text evidence="11">The sequence shown here is derived from an EMBL/GenBank/DDBJ whole genome shotgun (WGS) entry which is preliminary data.</text>
</comment>
<organism evidence="11 12">
    <name type="scientific">Microbaculum marinum</name>
    <dbReference type="NCBI Taxonomy" id="1764581"/>
    <lineage>
        <taxon>Bacteria</taxon>
        <taxon>Pseudomonadati</taxon>
        <taxon>Pseudomonadota</taxon>
        <taxon>Alphaproteobacteria</taxon>
        <taxon>Hyphomicrobiales</taxon>
        <taxon>Tepidamorphaceae</taxon>
        <taxon>Microbaculum</taxon>
    </lineage>
</organism>
<evidence type="ECO:0000313" key="12">
    <source>
        <dbReference type="Proteomes" id="UP001378188"/>
    </source>
</evidence>
<dbReference type="InterPro" id="IPR052157">
    <property type="entry name" value="BCAA_transport_permease"/>
</dbReference>
<dbReference type="GO" id="GO:0015192">
    <property type="term" value="F:L-phenylalanine transmembrane transporter activity"/>
    <property type="evidence" value="ECO:0007669"/>
    <property type="project" value="TreeGrafter"/>
</dbReference>
<dbReference type="GO" id="GO:0015808">
    <property type="term" value="P:L-alanine transport"/>
    <property type="evidence" value="ECO:0007669"/>
    <property type="project" value="TreeGrafter"/>
</dbReference>
<evidence type="ECO:0000256" key="9">
    <source>
        <dbReference type="ARBA" id="ARBA00037998"/>
    </source>
</evidence>
<feature type="transmembrane region" description="Helical" evidence="10">
    <location>
        <begin position="60"/>
        <end position="80"/>
    </location>
</feature>
<feature type="transmembrane region" description="Helical" evidence="10">
    <location>
        <begin position="133"/>
        <end position="157"/>
    </location>
</feature>
<dbReference type="GO" id="GO:1903806">
    <property type="term" value="P:L-isoleucine import across plasma membrane"/>
    <property type="evidence" value="ECO:0007669"/>
    <property type="project" value="TreeGrafter"/>
</dbReference>
<keyword evidence="12" id="KW-1185">Reference proteome</keyword>
<dbReference type="PANTHER" id="PTHR11795">
    <property type="entry name" value="BRANCHED-CHAIN AMINO ACID TRANSPORT SYSTEM PERMEASE PROTEIN LIVH"/>
    <property type="match status" value="1"/>
</dbReference>
<evidence type="ECO:0000256" key="7">
    <source>
        <dbReference type="ARBA" id="ARBA00022989"/>
    </source>
</evidence>
<dbReference type="PANTHER" id="PTHR11795:SF371">
    <property type="entry name" value="HIGH-AFFINITY BRANCHED-CHAIN AMINO ACID TRANSPORT SYSTEM PERMEASE PROTEIN LIVH"/>
    <property type="match status" value="1"/>
</dbReference>
<protein>
    <submittedName>
        <fullName evidence="11">Branched-chain amino acid ABC transporter permease</fullName>
    </submittedName>
</protein>
<evidence type="ECO:0000313" key="11">
    <source>
        <dbReference type="EMBL" id="MEJ8570922.1"/>
    </source>
</evidence>
<keyword evidence="7 10" id="KW-1133">Transmembrane helix</keyword>
<keyword evidence="8 10" id="KW-0472">Membrane</keyword>
<evidence type="ECO:0000256" key="8">
    <source>
        <dbReference type="ARBA" id="ARBA00023136"/>
    </source>
</evidence>
<evidence type="ECO:0000256" key="10">
    <source>
        <dbReference type="SAM" id="Phobius"/>
    </source>
</evidence>
<evidence type="ECO:0000256" key="4">
    <source>
        <dbReference type="ARBA" id="ARBA00022519"/>
    </source>
</evidence>
<feature type="transmembrane region" description="Helical" evidence="10">
    <location>
        <begin position="92"/>
        <end position="113"/>
    </location>
</feature>
<dbReference type="Proteomes" id="UP001378188">
    <property type="component" value="Unassembled WGS sequence"/>
</dbReference>